<dbReference type="InterPro" id="IPR054712">
    <property type="entry name" value="Cas3-like_dom"/>
</dbReference>
<protein>
    <submittedName>
        <fullName evidence="12">CRISPR-associated helicase Cas3</fullName>
    </submittedName>
</protein>
<evidence type="ECO:0000259" key="11">
    <source>
        <dbReference type="PROSITE" id="PS51643"/>
    </source>
</evidence>
<dbReference type="CDD" id="cd09641">
    <property type="entry name" value="Cas3''_I"/>
    <property type="match status" value="1"/>
</dbReference>
<sequence length="762" mass="88696">MNNENTKILAKPSGITLEEHTSNVMSEAHAIIKTKSFIFIKYLDYVGVPLVKRLEIAVRFHDEGKKHPQWQDACRKDFDNFKKWQKTNIGNFHDYERAVGKNAGANIRKVGIRHEWYSVKLLEDKFKIKPEQEEAFTIIETAIVAHHSKLSHQFEERWKREGMEYFWKKFSKQSNLISEKEVLSNLLQLNYRFSALRVILQLADRRASAIENGDKPCSFQSFKYRFPHSQKRGVQTLIEKYWQDNFLLVRAPTGAGKTDASLLWASLQIENNRADRLIIAMPTRFTSNALAINVTESLSETGLYHSSAWFNEFENDVIKGNIKKKEAVKQHQFARLLNTSTTVCTIDHLLTALTFSREDHHHIVFNLANSCLVIDEADFYDDFTQANILVLLEVLKEWKVPVLLMSASLPESVLYDYKKIGLNVSNIKEDKSDSIRPRFSIESITDYEKIEDIESLLDCCIEERTAIIYANTVDKAMLFYDYLETKGTKPIVYHSRFTEPDKQLKEQELIRCLGKEAWENKTAKGIAIMTQIGEMSINISADIMISDLCPIDRLAQRAGRLCRFDKTKIGKLHVLLPQKNDTLYPAPYGEFDKQNKCWIPIVGMTSTLKRLEQKKKYNAEELVSLLNEVYPSNQEFSAKAISNAKKLKEHIFNNWLINPMHKTKEDDNASNFWKSRNISQQDSVFIQKPESAYFKNYSDFQSWKLQYAVEVPIYLIEKYRKKNIIDLYPIEIYDEKNSIWIIREGFYNLEKGILLPDENNIW</sequence>
<dbReference type="PANTHER" id="PTHR47959">
    <property type="entry name" value="ATP-DEPENDENT RNA HELICASE RHLE-RELATED"/>
    <property type="match status" value="1"/>
</dbReference>
<feature type="domain" description="HD Cas3-type" evidence="11">
    <location>
        <begin position="10"/>
        <end position="207"/>
    </location>
</feature>
<keyword evidence="3" id="KW-0540">Nuclease</keyword>
<reference evidence="12 15" key="2">
    <citation type="submission" date="2019-12" db="EMBL/GenBank/DDBJ databases">
        <title>Draft genome sequence of Labilibaculum sp. strain 44 isolated from deep waters of Black Sea.</title>
        <authorList>
            <person name="Yadav S."/>
            <person name="Villanueva L."/>
        </authorList>
    </citation>
    <scope>NUCLEOTIDE SEQUENCE [LARGE SCALE GENOMIC DNA]</scope>
    <source>
        <strain evidence="12 15">44</strain>
    </source>
</reference>
<dbReference type="PROSITE" id="PS51192">
    <property type="entry name" value="HELICASE_ATP_BIND_1"/>
    <property type="match status" value="1"/>
</dbReference>
<dbReference type="Pfam" id="PF22590">
    <property type="entry name" value="Cas3-like_C_2"/>
    <property type="match status" value="1"/>
</dbReference>
<dbReference type="GO" id="GO:0003676">
    <property type="term" value="F:nucleic acid binding"/>
    <property type="evidence" value="ECO:0007669"/>
    <property type="project" value="InterPro"/>
</dbReference>
<dbReference type="InterPro" id="IPR011545">
    <property type="entry name" value="DEAD/DEAH_box_helicase_dom"/>
</dbReference>
<evidence type="ECO:0000259" key="10">
    <source>
        <dbReference type="PROSITE" id="PS51192"/>
    </source>
</evidence>
<dbReference type="EMBL" id="QTZN02000047">
    <property type="protein sequence ID" value="MVB08614.1"/>
    <property type="molecule type" value="Genomic_DNA"/>
</dbReference>
<accession>A0A7M4D9T0</accession>
<proteinExistence type="inferred from homology"/>
<keyword evidence="5" id="KW-0547">Nucleotide-binding</keyword>
<dbReference type="GO" id="GO:0005524">
    <property type="term" value="F:ATP binding"/>
    <property type="evidence" value="ECO:0007669"/>
    <property type="project" value="UniProtKB-KW"/>
</dbReference>
<dbReference type="Pfam" id="PF00270">
    <property type="entry name" value="DEAD"/>
    <property type="match status" value="1"/>
</dbReference>
<evidence type="ECO:0000256" key="8">
    <source>
        <dbReference type="ARBA" id="ARBA00022840"/>
    </source>
</evidence>
<dbReference type="NCBIfam" id="TIGR01596">
    <property type="entry name" value="cas3_HD"/>
    <property type="match status" value="1"/>
</dbReference>
<reference evidence="13 14" key="1">
    <citation type="submission" date="2019-11" db="EMBL/GenBank/DDBJ databases">
        <title>Draft genome sequence of Labilibaculum sp. strain SYP isolated from Black Sea.</title>
        <authorList>
            <person name="Yadav S."/>
            <person name="Villanueva L."/>
        </authorList>
    </citation>
    <scope>NUCLEOTIDE SEQUENCE [LARGE SCALE GENOMIC DNA]</scope>
    <source>
        <strain evidence="13 14">44</strain>
    </source>
</reference>
<dbReference type="PANTHER" id="PTHR47959:SF16">
    <property type="entry name" value="CRISPR-ASSOCIATED NUCLEASE_HELICASE CAS3-RELATED"/>
    <property type="match status" value="1"/>
</dbReference>
<keyword evidence="6" id="KW-0378">Hydrolase</keyword>
<dbReference type="RefSeq" id="WP_156196832.1">
    <property type="nucleotide sequence ID" value="NZ_QTZN02000047.1"/>
</dbReference>
<dbReference type="GO" id="GO:0016787">
    <property type="term" value="F:hydrolase activity"/>
    <property type="evidence" value="ECO:0007669"/>
    <property type="project" value="UniProtKB-KW"/>
</dbReference>
<evidence type="ECO:0000256" key="2">
    <source>
        <dbReference type="ARBA" id="ARBA00009046"/>
    </source>
</evidence>
<dbReference type="InterPro" id="IPR006474">
    <property type="entry name" value="Helicase_Cas3_CRISPR-ass_core"/>
</dbReference>
<evidence type="ECO:0000256" key="6">
    <source>
        <dbReference type="ARBA" id="ARBA00022801"/>
    </source>
</evidence>
<dbReference type="NCBIfam" id="TIGR01587">
    <property type="entry name" value="cas3_core"/>
    <property type="match status" value="1"/>
</dbReference>
<dbReference type="InterPro" id="IPR014001">
    <property type="entry name" value="Helicase_ATP-bd"/>
</dbReference>
<evidence type="ECO:0000313" key="14">
    <source>
        <dbReference type="Proteomes" id="UP000285951"/>
    </source>
</evidence>
<dbReference type="InterPro" id="IPR006483">
    <property type="entry name" value="CRISPR-assoc_Cas3_HD"/>
</dbReference>
<dbReference type="InterPro" id="IPR027417">
    <property type="entry name" value="P-loop_NTPase"/>
</dbReference>
<evidence type="ECO:0000256" key="7">
    <source>
        <dbReference type="ARBA" id="ARBA00022806"/>
    </source>
</evidence>
<feature type="domain" description="Helicase ATP-binding" evidence="10">
    <location>
        <begin position="238"/>
        <end position="427"/>
    </location>
</feature>
<evidence type="ECO:0000256" key="5">
    <source>
        <dbReference type="ARBA" id="ARBA00022741"/>
    </source>
</evidence>
<dbReference type="Proteomes" id="UP000462449">
    <property type="component" value="Unassembled WGS sequence"/>
</dbReference>
<dbReference type="EMBL" id="WOTW01000047">
    <property type="protein sequence ID" value="MUP39409.1"/>
    <property type="molecule type" value="Genomic_DNA"/>
</dbReference>
<evidence type="ECO:0000256" key="9">
    <source>
        <dbReference type="ARBA" id="ARBA00023118"/>
    </source>
</evidence>
<evidence type="ECO:0000313" key="12">
    <source>
        <dbReference type="EMBL" id="MUP39409.1"/>
    </source>
</evidence>
<dbReference type="AlphaFoldDB" id="A0A7M4D9T0"/>
<keyword evidence="4" id="KW-0479">Metal-binding</keyword>
<keyword evidence="8" id="KW-0067">ATP-binding</keyword>
<dbReference type="SMART" id="SM00487">
    <property type="entry name" value="DEXDc"/>
    <property type="match status" value="1"/>
</dbReference>
<dbReference type="InterPro" id="IPR050079">
    <property type="entry name" value="DEAD_box_RNA_helicase"/>
</dbReference>
<evidence type="ECO:0000256" key="3">
    <source>
        <dbReference type="ARBA" id="ARBA00022722"/>
    </source>
</evidence>
<comment type="similarity">
    <text evidence="2">In the central section; belongs to the CRISPR-associated helicase Cas3 family.</text>
</comment>
<keyword evidence="9" id="KW-0051">Antiviral defense</keyword>
<evidence type="ECO:0000256" key="4">
    <source>
        <dbReference type="ARBA" id="ARBA00022723"/>
    </source>
</evidence>
<name>A0A7M4D9T0_9BACT</name>
<gene>
    <name evidence="12" type="primary">cas3</name>
    <name evidence="13" type="ORF">DWB62_016435</name>
    <name evidence="12" type="ORF">GNY23_16435</name>
</gene>
<keyword evidence="14" id="KW-1185">Reference proteome</keyword>
<dbReference type="GO" id="GO:0003724">
    <property type="term" value="F:RNA helicase activity"/>
    <property type="evidence" value="ECO:0007669"/>
    <property type="project" value="TreeGrafter"/>
</dbReference>
<dbReference type="GO" id="GO:0046872">
    <property type="term" value="F:metal ion binding"/>
    <property type="evidence" value="ECO:0007669"/>
    <property type="project" value="UniProtKB-KW"/>
</dbReference>
<dbReference type="InterPro" id="IPR038257">
    <property type="entry name" value="CRISPR-assoc_Cas3_HD_sf"/>
</dbReference>
<comment type="similarity">
    <text evidence="1">In the N-terminal section; belongs to the CRISPR-associated nuclease Cas3-HD family.</text>
</comment>
<evidence type="ECO:0000256" key="1">
    <source>
        <dbReference type="ARBA" id="ARBA00006847"/>
    </source>
</evidence>
<evidence type="ECO:0000313" key="15">
    <source>
        <dbReference type="Proteomes" id="UP000462449"/>
    </source>
</evidence>
<dbReference type="Gene3D" id="3.40.50.300">
    <property type="entry name" value="P-loop containing nucleotide triphosphate hydrolases"/>
    <property type="match status" value="2"/>
</dbReference>
<dbReference type="GO" id="GO:0004518">
    <property type="term" value="F:nuclease activity"/>
    <property type="evidence" value="ECO:0007669"/>
    <property type="project" value="UniProtKB-KW"/>
</dbReference>
<organism evidence="12 15">
    <name type="scientific">Labilibaculum euxinus</name>
    <dbReference type="NCBI Taxonomy" id="2686357"/>
    <lineage>
        <taxon>Bacteria</taxon>
        <taxon>Pseudomonadati</taxon>
        <taxon>Bacteroidota</taxon>
        <taxon>Bacteroidia</taxon>
        <taxon>Marinilabiliales</taxon>
        <taxon>Marinifilaceae</taxon>
        <taxon>Labilibaculum</taxon>
    </lineage>
</organism>
<dbReference type="Proteomes" id="UP000285951">
    <property type="component" value="Unassembled WGS sequence"/>
</dbReference>
<evidence type="ECO:0000313" key="13">
    <source>
        <dbReference type="EMBL" id="MVB08614.1"/>
    </source>
</evidence>
<dbReference type="GO" id="GO:0051607">
    <property type="term" value="P:defense response to virus"/>
    <property type="evidence" value="ECO:0007669"/>
    <property type="project" value="UniProtKB-KW"/>
</dbReference>
<dbReference type="PROSITE" id="PS51643">
    <property type="entry name" value="HD_CAS3"/>
    <property type="match status" value="1"/>
</dbReference>
<dbReference type="Gene3D" id="1.10.3210.30">
    <property type="match status" value="1"/>
</dbReference>
<keyword evidence="7" id="KW-0347">Helicase</keyword>
<dbReference type="GO" id="GO:0005829">
    <property type="term" value="C:cytosol"/>
    <property type="evidence" value="ECO:0007669"/>
    <property type="project" value="TreeGrafter"/>
</dbReference>
<dbReference type="OrthoDB" id="9810236at2"/>
<comment type="caution">
    <text evidence="12">The sequence shown here is derived from an EMBL/GenBank/DDBJ whole genome shotgun (WGS) entry which is preliminary data.</text>
</comment>
<dbReference type="SUPFAM" id="SSF52540">
    <property type="entry name" value="P-loop containing nucleoside triphosphate hydrolases"/>
    <property type="match status" value="1"/>
</dbReference>